<protein>
    <submittedName>
        <fullName evidence="2">Uncharacterized protein</fullName>
    </submittedName>
</protein>
<evidence type="ECO:0000256" key="1">
    <source>
        <dbReference type="SAM" id="Phobius"/>
    </source>
</evidence>
<dbReference type="Proteomes" id="UP001168883">
    <property type="component" value="Unassembled WGS sequence"/>
</dbReference>
<evidence type="ECO:0000313" key="2">
    <source>
        <dbReference type="EMBL" id="MDO3680834.1"/>
    </source>
</evidence>
<comment type="caution">
    <text evidence="2">The sequence shown here is derived from an EMBL/GenBank/DDBJ whole genome shotgun (WGS) entry which is preliminary data.</text>
</comment>
<name>A0ABT8VIL8_9BACL</name>
<sequence length="43" mass="4901">MLKDGQTALTAHVSPWISCFFFVLAAVIWFVPDKRIEHALKGR</sequence>
<keyword evidence="1" id="KW-0812">Transmembrane</keyword>
<dbReference type="EMBL" id="JAUMKJ010000048">
    <property type="protein sequence ID" value="MDO3680834.1"/>
    <property type="molecule type" value="Genomic_DNA"/>
</dbReference>
<keyword evidence="1" id="KW-1133">Transmembrane helix</keyword>
<reference evidence="2" key="1">
    <citation type="submission" date="2023-07" db="EMBL/GenBank/DDBJ databases">
        <authorList>
            <person name="Aktuganov G."/>
            <person name="Boyko T."/>
            <person name="Delegan Y."/>
            <person name="Galimzianova N."/>
            <person name="Gilvanova E."/>
            <person name="Korobov V."/>
            <person name="Kuzmina L."/>
            <person name="Melentiev A."/>
            <person name="Milman P."/>
            <person name="Ryabova A."/>
            <person name="Stupak E."/>
            <person name="Yasakov T."/>
            <person name="Zharikova N."/>
            <person name="Zhurenko E."/>
        </authorList>
    </citation>
    <scope>NUCLEOTIDE SEQUENCE</scope>
    <source>
        <strain evidence="2">IB-739</strain>
    </source>
</reference>
<evidence type="ECO:0000313" key="3">
    <source>
        <dbReference type="Proteomes" id="UP001168883"/>
    </source>
</evidence>
<dbReference type="RefSeq" id="WP_302880955.1">
    <property type="nucleotide sequence ID" value="NZ_JAUMKJ010000048.1"/>
</dbReference>
<feature type="transmembrane region" description="Helical" evidence="1">
    <location>
        <begin position="12"/>
        <end position="31"/>
    </location>
</feature>
<gene>
    <name evidence="2" type="ORF">Q3C12_27885</name>
</gene>
<accession>A0ABT8VIL8</accession>
<keyword evidence="3" id="KW-1185">Reference proteome</keyword>
<proteinExistence type="predicted"/>
<keyword evidence="1" id="KW-0472">Membrane</keyword>
<organism evidence="2 3">
    <name type="scientific">Paenibacillus ehimensis</name>
    <dbReference type="NCBI Taxonomy" id="79264"/>
    <lineage>
        <taxon>Bacteria</taxon>
        <taxon>Bacillati</taxon>
        <taxon>Bacillota</taxon>
        <taxon>Bacilli</taxon>
        <taxon>Bacillales</taxon>
        <taxon>Paenibacillaceae</taxon>
        <taxon>Paenibacillus</taxon>
    </lineage>
</organism>